<evidence type="ECO:0000313" key="4">
    <source>
        <dbReference type="EnsemblPlants" id="cds.evm.model.09.910"/>
    </source>
</evidence>
<keyword evidence="1" id="KW-0862">Zinc</keyword>
<dbReference type="Pfam" id="PF03372">
    <property type="entry name" value="Exo_endo_phos"/>
    <property type="match status" value="1"/>
</dbReference>
<keyword evidence="1" id="KW-0479">Metal-binding</keyword>
<dbReference type="AlphaFoldDB" id="A0A803QHR9"/>
<dbReference type="InterPro" id="IPR025836">
    <property type="entry name" value="Zn_knuckle_CX2CX4HX4C"/>
</dbReference>
<dbReference type="Gramene" id="evm.model.09.910">
    <property type="protein sequence ID" value="cds.evm.model.09.910"/>
    <property type="gene ID" value="evm.TU.09.910"/>
</dbReference>
<protein>
    <recommendedName>
        <fullName evidence="3">CCHC-type domain-containing protein</fullName>
    </recommendedName>
</protein>
<accession>A0A803QHR9</accession>
<dbReference type="PANTHER" id="PTHR33710">
    <property type="entry name" value="BNAC02G09200D PROTEIN"/>
    <property type="match status" value="1"/>
</dbReference>
<evidence type="ECO:0000313" key="5">
    <source>
        <dbReference type="Proteomes" id="UP000596661"/>
    </source>
</evidence>
<organism evidence="4 5">
    <name type="scientific">Cannabis sativa</name>
    <name type="common">Hemp</name>
    <name type="synonym">Marijuana</name>
    <dbReference type="NCBI Taxonomy" id="3483"/>
    <lineage>
        <taxon>Eukaryota</taxon>
        <taxon>Viridiplantae</taxon>
        <taxon>Streptophyta</taxon>
        <taxon>Embryophyta</taxon>
        <taxon>Tracheophyta</taxon>
        <taxon>Spermatophyta</taxon>
        <taxon>Magnoliopsida</taxon>
        <taxon>eudicotyledons</taxon>
        <taxon>Gunneridae</taxon>
        <taxon>Pentapetalae</taxon>
        <taxon>rosids</taxon>
        <taxon>fabids</taxon>
        <taxon>Rosales</taxon>
        <taxon>Cannabaceae</taxon>
        <taxon>Cannabis</taxon>
    </lineage>
</organism>
<dbReference type="PANTHER" id="PTHR33710:SF71">
    <property type="entry name" value="ENDONUCLEASE_EXONUCLEASE_PHOSPHATASE DOMAIN-CONTAINING PROTEIN"/>
    <property type="match status" value="1"/>
</dbReference>
<feature type="region of interest" description="Disordered" evidence="2">
    <location>
        <begin position="1"/>
        <end position="27"/>
    </location>
</feature>
<dbReference type="GO" id="GO:0003824">
    <property type="term" value="F:catalytic activity"/>
    <property type="evidence" value="ECO:0007669"/>
    <property type="project" value="InterPro"/>
</dbReference>
<dbReference type="InterPro" id="IPR001878">
    <property type="entry name" value="Znf_CCHC"/>
</dbReference>
<evidence type="ECO:0000256" key="2">
    <source>
        <dbReference type="SAM" id="MobiDB-lite"/>
    </source>
</evidence>
<dbReference type="SUPFAM" id="SSF56219">
    <property type="entry name" value="DNase I-like"/>
    <property type="match status" value="1"/>
</dbReference>
<reference evidence="4" key="1">
    <citation type="submission" date="2018-11" db="EMBL/GenBank/DDBJ databases">
        <authorList>
            <person name="Grassa J C."/>
        </authorList>
    </citation>
    <scope>NUCLEOTIDE SEQUENCE [LARGE SCALE GENOMIC DNA]</scope>
</reference>
<proteinExistence type="predicted"/>
<dbReference type="EMBL" id="UZAU01000741">
    <property type="status" value="NOT_ANNOTATED_CDS"/>
    <property type="molecule type" value="Genomic_DNA"/>
</dbReference>
<feature type="compositionally biased region" description="Polar residues" evidence="2">
    <location>
        <begin position="1"/>
        <end position="12"/>
    </location>
</feature>
<dbReference type="GO" id="GO:0003676">
    <property type="term" value="F:nucleic acid binding"/>
    <property type="evidence" value="ECO:0007669"/>
    <property type="project" value="InterPro"/>
</dbReference>
<dbReference type="PROSITE" id="PS50158">
    <property type="entry name" value="ZF_CCHC"/>
    <property type="match status" value="1"/>
</dbReference>
<name>A0A803QHR9_CANSA</name>
<dbReference type="Proteomes" id="UP000596661">
    <property type="component" value="Chromosome 9"/>
</dbReference>
<dbReference type="InterPro" id="IPR005135">
    <property type="entry name" value="Endo/exonuclease/phosphatase"/>
</dbReference>
<sequence>MQTSEGSLQTYTDKTENNKGPVETSANGGEVDELLKEFLESMTLDLEPDFEINDELTRIGHWRFKTLKYGLWAIFFDKEEDCVSILDNRPWIINGRLLIIQEWPEQGDWNNVDMSKAIFWAKAMGLPTPYLNSNNIPTIAAKAGEYKGCDIVNQKALARRGFLKFQVEISTKHQIVPGFFLDIYRGRKEWIQFQFFKLPKLCYNCGYLGHEKKTCIRETAYAYPPEGAAVLAFGPRIKAESAKPSDEPGQRKVTYRCFIRKEVRRDRCKKSTAEEMANQPEAACPQSLHPKEARMERKPRSASPRVERNHPSSKFHSIETDNEILKKYSSRPIPNPSDDRVITTIMAHMGPTYEEMIEKPHGELCLARDSANQALMAWVRKYKPECIFLMETKRQSSHMEMIVRRLGYCCSSIVSARGLASGFCLLWNQEIKLKVIHFDNNIFEVEVQDPQSLNFWRLFATYGTPYGNKKANLWAYLVDKVLSCKSPWLVVGDLNCVLNDEEKMGGRAVTSKDTMWLKDFLYYSGGIDLRFNGCKYTWQNKRFQGDLIRERLDRGIGSSEWIAYFPDVRVRNFPISISDHAPIILDTKMHSRRGRIPFRFYDAWTVESSCRDVIRKIWGPSTFEATKEMLRNLIKPEEIFRGGKIKALVIWIKLYACWNRDLIGFNRKKYRMT</sequence>
<reference evidence="4" key="2">
    <citation type="submission" date="2021-03" db="UniProtKB">
        <authorList>
            <consortium name="EnsemblPlants"/>
        </authorList>
    </citation>
    <scope>IDENTIFICATION</scope>
</reference>
<feature type="region of interest" description="Disordered" evidence="2">
    <location>
        <begin position="270"/>
        <end position="320"/>
    </location>
</feature>
<feature type="domain" description="CCHC-type" evidence="3">
    <location>
        <begin position="202"/>
        <end position="215"/>
    </location>
</feature>
<dbReference type="Pfam" id="PF14392">
    <property type="entry name" value="zf-CCHC_4"/>
    <property type="match status" value="1"/>
</dbReference>
<feature type="compositionally biased region" description="Basic and acidic residues" evidence="2">
    <location>
        <begin position="289"/>
        <end position="320"/>
    </location>
</feature>
<dbReference type="EnsemblPlants" id="evm.model.09.910">
    <property type="protein sequence ID" value="cds.evm.model.09.910"/>
    <property type="gene ID" value="evm.TU.09.910"/>
</dbReference>
<keyword evidence="1" id="KW-0863">Zinc-finger</keyword>
<evidence type="ECO:0000256" key="1">
    <source>
        <dbReference type="PROSITE-ProRule" id="PRU00047"/>
    </source>
</evidence>
<keyword evidence="5" id="KW-1185">Reference proteome</keyword>
<dbReference type="Gene3D" id="3.60.10.10">
    <property type="entry name" value="Endonuclease/exonuclease/phosphatase"/>
    <property type="match status" value="1"/>
</dbReference>
<evidence type="ECO:0000259" key="3">
    <source>
        <dbReference type="PROSITE" id="PS50158"/>
    </source>
</evidence>
<dbReference type="GO" id="GO:0008270">
    <property type="term" value="F:zinc ion binding"/>
    <property type="evidence" value="ECO:0007669"/>
    <property type="project" value="UniProtKB-KW"/>
</dbReference>
<dbReference type="InterPro" id="IPR036691">
    <property type="entry name" value="Endo/exonu/phosph_ase_sf"/>
</dbReference>